<protein>
    <submittedName>
        <fullName evidence="2">Uncharacterized protein</fullName>
    </submittedName>
</protein>
<sequence>MNAMDTPALPPEEIARRRKAVLRTVWVAGGIAFAIFVAFIGRAVLSA</sequence>
<comment type="caution">
    <text evidence="2">The sequence shown here is derived from an EMBL/GenBank/DDBJ whole genome shotgun (WGS) entry which is preliminary data.</text>
</comment>
<keyword evidence="3" id="KW-1185">Reference proteome</keyword>
<keyword evidence="1" id="KW-0812">Transmembrane</keyword>
<dbReference type="EMBL" id="JBBWWT010000001">
    <property type="protein sequence ID" value="MEL1263269.1"/>
    <property type="molecule type" value="Genomic_DNA"/>
</dbReference>
<gene>
    <name evidence="2" type="ORF">AAD027_02660</name>
</gene>
<keyword evidence="1" id="KW-0472">Membrane</keyword>
<evidence type="ECO:0000313" key="2">
    <source>
        <dbReference type="EMBL" id="MEL1263269.1"/>
    </source>
</evidence>
<keyword evidence="1" id="KW-1133">Transmembrane helix</keyword>
<accession>A0ABU9IX89</accession>
<proteinExistence type="predicted"/>
<reference evidence="2 3" key="1">
    <citation type="submission" date="2024-04" db="EMBL/GenBank/DDBJ databases">
        <title>Draft genome sequence of Pseudoxanthomonas putridarboris WD12.</title>
        <authorList>
            <person name="Oh J."/>
        </authorList>
    </citation>
    <scope>NUCLEOTIDE SEQUENCE [LARGE SCALE GENOMIC DNA]</scope>
    <source>
        <strain evidence="2 3">WD12</strain>
    </source>
</reference>
<name>A0ABU9IX89_9GAMM</name>
<evidence type="ECO:0000256" key="1">
    <source>
        <dbReference type="SAM" id="Phobius"/>
    </source>
</evidence>
<feature type="transmembrane region" description="Helical" evidence="1">
    <location>
        <begin position="21"/>
        <end position="45"/>
    </location>
</feature>
<evidence type="ECO:0000313" key="3">
    <source>
        <dbReference type="Proteomes" id="UP001459204"/>
    </source>
</evidence>
<dbReference type="RefSeq" id="WP_341724748.1">
    <property type="nucleotide sequence ID" value="NZ_JBBWWT010000001.1"/>
</dbReference>
<dbReference type="Proteomes" id="UP001459204">
    <property type="component" value="Unassembled WGS sequence"/>
</dbReference>
<organism evidence="2 3">
    <name type="scientific">Pseudoxanthomonas putridarboris</name>
    <dbReference type="NCBI Taxonomy" id="752605"/>
    <lineage>
        <taxon>Bacteria</taxon>
        <taxon>Pseudomonadati</taxon>
        <taxon>Pseudomonadota</taxon>
        <taxon>Gammaproteobacteria</taxon>
        <taxon>Lysobacterales</taxon>
        <taxon>Lysobacteraceae</taxon>
        <taxon>Pseudoxanthomonas</taxon>
    </lineage>
</organism>